<feature type="compositionally biased region" description="Polar residues" evidence="1">
    <location>
        <begin position="227"/>
        <end position="291"/>
    </location>
</feature>
<dbReference type="PANTHER" id="PTHR33144">
    <property type="entry name" value="OS10G0409366 PROTEIN-RELATED"/>
    <property type="match status" value="1"/>
</dbReference>
<feature type="compositionally biased region" description="Polar residues" evidence="1">
    <location>
        <begin position="119"/>
        <end position="131"/>
    </location>
</feature>
<evidence type="ECO:0000313" key="2">
    <source>
        <dbReference type="EMBL" id="KAJ8448420.1"/>
    </source>
</evidence>
<dbReference type="InterPro" id="IPR004252">
    <property type="entry name" value="Probable_transposase_24"/>
</dbReference>
<feature type="compositionally biased region" description="Basic residues" evidence="1">
    <location>
        <begin position="296"/>
        <end position="306"/>
    </location>
</feature>
<dbReference type="Proteomes" id="UP001153076">
    <property type="component" value="Unassembled WGS sequence"/>
</dbReference>
<sequence length="692" mass="77197">MWVSWHELRSSSKMDSSWIELPNDHPDYLDGVVKFIKLAKENLEAQLEKQLLTRQMALVEMIWKVEYIDVSTPEGQLRKALAVLATTSSEAAQPAMQPDLKPPTQPPSSFKVSKPLVQQPPTSLPSTQVPQPHQPITPLASEQTSKQPSILQSSIGVPQPPTQPGSGILQPPTQPLRPPTASTKVPSFQPQSAASVAAVRPVQMPTSQTAAARPLVRSSTVTFGPFQPSSATIGSNPPCQPSSVIGTSQVGKGVTQQEMHQKTGIPSQASRESPSNGNSEDLARTSPSQSIDKGKCHVGGKQKKTSMSKTTRSSRLSWKDNIQFDAKEEVLTVDDQGNEEVINGSILPRDVMNYKQGVRFCVAFNNYNQPIRKGGYIFVRFLGYIARLERFCPIGTISWHKLNKTYKADIVQLVRSKFIYPADKCFDKRVLKHVAKHFKQYKHGFKKDHFKPEQKTKEDMYELVPKGHSRDGWMRLVDYWCSKEHETLAEIGRDARASQTHCHTTGSTSYAEKRADFVETHGREPTHLEFFKETHGKVGGGFVANTCTESFLNEASARVQERLLNSSPSKTQVEIENEVFDELMYEEENPKRPIGFGFNVDRNDVFGVNSILRKRGYIFPNNNMELKRVKEELASQKAMFLLMLKAVRDGKITDEFLDATKAALRMAGDQVSLSNPNVLHLVFCFIGGGCVD</sequence>
<dbReference type="EMBL" id="JAKOGI010000030">
    <property type="protein sequence ID" value="KAJ8448420.1"/>
    <property type="molecule type" value="Genomic_DNA"/>
</dbReference>
<evidence type="ECO:0000313" key="3">
    <source>
        <dbReference type="Proteomes" id="UP001153076"/>
    </source>
</evidence>
<feature type="region of interest" description="Disordered" evidence="1">
    <location>
        <begin position="90"/>
        <end position="215"/>
    </location>
</feature>
<gene>
    <name evidence="2" type="ORF">Cgig2_022048</name>
</gene>
<evidence type="ECO:0008006" key="4">
    <source>
        <dbReference type="Google" id="ProtNLM"/>
    </source>
</evidence>
<feature type="compositionally biased region" description="Polar residues" evidence="1">
    <location>
        <begin position="181"/>
        <end position="194"/>
    </location>
</feature>
<dbReference type="OrthoDB" id="1739350at2759"/>
<feature type="compositionally biased region" description="Polar residues" evidence="1">
    <location>
        <begin position="140"/>
        <end position="156"/>
    </location>
</feature>
<feature type="region of interest" description="Disordered" evidence="1">
    <location>
        <begin position="227"/>
        <end position="314"/>
    </location>
</feature>
<protein>
    <recommendedName>
        <fullName evidence="4">Transposase</fullName>
    </recommendedName>
</protein>
<comment type="caution">
    <text evidence="2">The sequence shown here is derived from an EMBL/GenBank/DDBJ whole genome shotgun (WGS) entry which is preliminary data.</text>
</comment>
<keyword evidence="3" id="KW-1185">Reference proteome</keyword>
<dbReference type="AlphaFoldDB" id="A0A9Q1KST4"/>
<evidence type="ECO:0000256" key="1">
    <source>
        <dbReference type="SAM" id="MobiDB-lite"/>
    </source>
</evidence>
<dbReference type="PANTHER" id="PTHR33144:SF52">
    <property type="match status" value="1"/>
</dbReference>
<name>A0A9Q1KST4_9CARY</name>
<reference evidence="2" key="1">
    <citation type="submission" date="2022-04" db="EMBL/GenBank/DDBJ databases">
        <title>Carnegiea gigantea Genome sequencing and assembly v2.</title>
        <authorList>
            <person name="Copetti D."/>
            <person name="Sanderson M.J."/>
            <person name="Burquez A."/>
            <person name="Wojciechowski M.F."/>
        </authorList>
    </citation>
    <scope>NUCLEOTIDE SEQUENCE</scope>
    <source>
        <strain evidence="2">SGP5-SGP5p</strain>
        <tissue evidence="2">Aerial part</tissue>
    </source>
</reference>
<dbReference type="Pfam" id="PF03004">
    <property type="entry name" value="Transposase_24"/>
    <property type="match status" value="1"/>
</dbReference>
<proteinExistence type="predicted"/>
<accession>A0A9Q1KST4</accession>
<organism evidence="2 3">
    <name type="scientific">Carnegiea gigantea</name>
    <dbReference type="NCBI Taxonomy" id="171969"/>
    <lineage>
        <taxon>Eukaryota</taxon>
        <taxon>Viridiplantae</taxon>
        <taxon>Streptophyta</taxon>
        <taxon>Embryophyta</taxon>
        <taxon>Tracheophyta</taxon>
        <taxon>Spermatophyta</taxon>
        <taxon>Magnoliopsida</taxon>
        <taxon>eudicotyledons</taxon>
        <taxon>Gunneridae</taxon>
        <taxon>Pentapetalae</taxon>
        <taxon>Caryophyllales</taxon>
        <taxon>Cactineae</taxon>
        <taxon>Cactaceae</taxon>
        <taxon>Cactoideae</taxon>
        <taxon>Echinocereeae</taxon>
        <taxon>Carnegiea</taxon>
    </lineage>
</organism>